<evidence type="ECO:0000256" key="3">
    <source>
        <dbReference type="ARBA" id="ARBA00023125"/>
    </source>
</evidence>
<dbReference type="Proteomes" id="UP000001401">
    <property type="component" value="Chromosome"/>
</dbReference>
<dbReference type="KEGG" id="bco:Bcell_0677"/>
<sequence length="334" mass="37275">MVTIHDIAKKTGFSISTVSKVLNNYSDISEKTRKAIFKAVNEMGYYPNSNARALSTKKSWTVGVVFDEDDIGMEHPFFNAVTESFKKSIGFHGYDLLFASNRIGNVPKTYLDHFRFRDVDGVIVINSVFKDEDVERLMLSDVPSVFIDLDSRHASGVYSDNQYGSELAVNYLLSLGHTRIAHIAGSQKLYAGVERKKGFIEAMNKSNINVNDDYIVDAGYFDYESGQEAMKKLLLCDPIPTAVYVSGDMMALGAICEINNAGLKVPDDISIIGFDDIQLARYTTPRLTTIRQDTQLIGKMAANLLLEQINDKKKCDMSVKIPVTLIERNSCRSL</sequence>
<dbReference type="PANTHER" id="PTHR30146">
    <property type="entry name" value="LACI-RELATED TRANSCRIPTIONAL REPRESSOR"/>
    <property type="match status" value="1"/>
</dbReference>
<evidence type="ECO:0000256" key="1">
    <source>
        <dbReference type="ARBA" id="ARBA00022491"/>
    </source>
</evidence>
<dbReference type="SMART" id="SM00354">
    <property type="entry name" value="HTH_LACI"/>
    <property type="match status" value="1"/>
</dbReference>
<accession>E6TZ97</accession>
<dbReference type="InterPro" id="IPR010982">
    <property type="entry name" value="Lambda_DNA-bd_dom_sf"/>
</dbReference>
<dbReference type="SUPFAM" id="SSF53822">
    <property type="entry name" value="Periplasmic binding protein-like I"/>
    <property type="match status" value="1"/>
</dbReference>
<evidence type="ECO:0000259" key="5">
    <source>
        <dbReference type="PROSITE" id="PS50932"/>
    </source>
</evidence>
<dbReference type="HOGENOM" id="CLU_037628_6_2_9"/>
<dbReference type="InterPro" id="IPR028082">
    <property type="entry name" value="Peripla_BP_I"/>
</dbReference>
<reference evidence="6 7" key="1">
    <citation type="submission" date="2010-12" db="EMBL/GenBank/DDBJ databases">
        <title>Complete sequence of Bacillus cellulosilyticus DSM 2522.</title>
        <authorList>
            <consortium name="US DOE Joint Genome Institute"/>
            <person name="Lucas S."/>
            <person name="Copeland A."/>
            <person name="Lapidus A."/>
            <person name="Cheng J.-F."/>
            <person name="Bruce D."/>
            <person name="Goodwin L."/>
            <person name="Pitluck S."/>
            <person name="Chertkov O."/>
            <person name="Detter J.C."/>
            <person name="Han C."/>
            <person name="Tapia R."/>
            <person name="Land M."/>
            <person name="Hauser L."/>
            <person name="Jeffries C."/>
            <person name="Kyrpides N."/>
            <person name="Ivanova N."/>
            <person name="Mikhailova N."/>
            <person name="Brumm P."/>
            <person name="Mead D."/>
            <person name="Woyke T."/>
        </authorList>
    </citation>
    <scope>NUCLEOTIDE SEQUENCE [LARGE SCALE GENOMIC DNA]</scope>
    <source>
        <strain evidence="7">ATCC 21833 / DSM 2522 / FERM P-1141 / JCM 9156 / N-4</strain>
    </source>
</reference>
<keyword evidence="4" id="KW-0804">Transcription</keyword>
<evidence type="ECO:0000256" key="2">
    <source>
        <dbReference type="ARBA" id="ARBA00023015"/>
    </source>
</evidence>
<dbReference type="PANTHER" id="PTHR30146:SF148">
    <property type="entry name" value="HTH-TYPE TRANSCRIPTIONAL REPRESSOR PURR-RELATED"/>
    <property type="match status" value="1"/>
</dbReference>
<dbReference type="Pfam" id="PF00356">
    <property type="entry name" value="LacI"/>
    <property type="match status" value="1"/>
</dbReference>
<dbReference type="InterPro" id="IPR046335">
    <property type="entry name" value="LacI/GalR-like_sensor"/>
</dbReference>
<dbReference type="CDD" id="cd06267">
    <property type="entry name" value="PBP1_LacI_sugar_binding-like"/>
    <property type="match status" value="1"/>
</dbReference>
<gene>
    <name evidence="6" type="ordered locus">Bcell_0677</name>
</gene>
<dbReference type="RefSeq" id="WP_013487300.1">
    <property type="nucleotide sequence ID" value="NC_014829.1"/>
</dbReference>
<dbReference type="GO" id="GO:0003700">
    <property type="term" value="F:DNA-binding transcription factor activity"/>
    <property type="evidence" value="ECO:0007669"/>
    <property type="project" value="TreeGrafter"/>
</dbReference>
<dbReference type="PROSITE" id="PS50932">
    <property type="entry name" value="HTH_LACI_2"/>
    <property type="match status" value="1"/>
</dbReference>
<protein>
    <submittedName>
        <fullName evidence="6">Transcriptional regulator, LacI family</fullName>
    </submittedName>
</protein>
<dbReference type="STRING" id="649639.Bcell_0677"/>
<keyword evidence="2" id="KW-0805">Transcription regulation</keyword>
<keyword evidence="7" id="KW-1185">Reference proteome</keyword>
<dbReference type="EMBL" id="CP002394">
    <property type="protein sequence ID" value="ADU28959.1"/>
    <property type="molecule type" value="Genomic_DNA"/>
</dbReference>
<evidence type="ECO:0000313" key="7">
    <source>
        <dbReference type="Proteomes" id="UP000001401"/>
    </source>
</evidence>
<dbReference type="Pfam" id="PF13377">
    <property type="entry name" value="Peripla_BP_3"/>
    <property type="match status" value="1"/>
</dbReference>
<name>E6TZ97_EVAC2</name>
<dbReference type="Gene3D" id="3.40.50.2300">
    <property type="match status" value="2"/>
</dbReference>
<dbReference type="GO" id="GO:0000976">
    <property type="term" value="F:transcription cis-regulatory region binding"/>
    <property type="evidence" value="ECO:0007669"/>
    <property type="project" value="TreeGrafter"/>
</dbReference>
<dbReference type="SUPFAM" id="SSF47413">
    <property type="entry name" value="lambda repressor-like DNA-binding domains"/>
    <property type="match status" value="1"/>
</dbReference>
<feature type="domain" description="HTH lacI-type" evidence="5">
    <location>
        <begin position="2"/>
        <end position="56"/>
    </location>
</feature>
<proteinExistence type="predicted"/>
<dbReference type="CDD" id="cd01392">
    <property type="entry name" value="HTH_LacI"/>
    <property type="match status" value="1"/>
</dbReference>
<dbReference type="OrthoDB" id="9775106at2"/>
<organism evidence="6 7">
    <name type="scientific">Evansella cellulosilytica (strain ATCC 21833 / DSM 2522 / FERM P-1141 / JCM 9156 / N-4)</name>
    <name type="common">Bacillus cellulosilyticus</name>
    <dbReference type="NCBI Taxonomy" id="649639"/>
    <lineage>
        <taxon>Bacteria</taxon>
        <taxon>Bacillati</taxon>
        <taxon>Bacillota</taxon>
        <taxon>Bacilli</taxon>
        <taxon>Bacillales</taxon>
        <taxon>Bacillaceae</taxon>
        <taxon>Evansella</taxon>
    </lineage>
</organism>
<dbReference type="AlphaFoldDB" id="E6TZ97"/>
<dbReference type="eggNOG" id="COG1609">
    <property type="taxonomic scope" value="Bacteria"/>
</dbReference>
<evidence type="ECO:0000256" key="4">
    <source>
        <dbReference type="ARBA" id="ARBA00023163"/>
    </source>
</evidence>
<keyword evidence="1" id="KW-0678">Repressor</keyword>
<keyword evidence="3" id="KW-0238">DNA-binding</keyword>
<evidence type="ECO:0000313" key="6">
    <source>
        <dbReference type="EMBL" id="ADU28959.1"/>
    </source>
</evidence>
<dbReference type="InterPro" id="IPR000843">
    <property type="entry name" value="HTH_LacI"/>
</dbReference>
<dbReference type="Gene3D" id="1.10.260.40">
    <property type="entry name" value="lambda repressor-like DNA-binding domains"/>
    <property type="match status" value="1"/>
</dbReference>